<dbReference type="Proteomes" id="UP000299102">
    <property type="component" value="Unassembled WGS sequence"/>
</dbReference>
<evidence type="ECO:0000313" key="2">
    <source>
        <dbReference type="Proteomes" id="UP000299102"/>
    </source>
</evidence>
<keyword evidence="2" id="KW-1185">Reference proteome</keyword>
<organism evidence="1 2">
    <name type="scientific">Eumeta variegata</name>
    <name type="common">Bagworm moth</name>
    <name type="synonym">Eumeta japonica</name>
    <dbReference type="NCBI Taxonomy" id="151549"/>
    <lineage>
        <taxon>Eukaryota</taxon>
        <taxon>Metazoa</taxon>
        <taxon>Ecdysozoa</taxon>
        <taxon>Arthropoda</taxon>
        <taxon>Hexapoda</taxon>
        <taxon>Insecta</taxon>
        <taxon>Pterygota</taxon>
        <taxon>Neoptera</taxon>
        <taxon>Endopterygota</taxon>
        <taxon>Lepidoptera</taxon>
        <taxon>Glossata</taxon>
        <taxon>Ditrysia</taxon>
        <taxon>Tineoidea</taxon>
        <taxon>Psychidae</taxon>
        <taxon>Oiketicinae</taxon>
        <taxon>Eumeta</taxon>
    </lineage>
</organism>
<sequence>MTKYFFPRVDEAYKILSRVQLTPFLAQTLTEHNGFAQYLHKFKLKNSPHCACAPDNVQDLLRFLKERSETEAGAGVEIVRLNSPTLLCHEEKRRHFSHLLRRGCENE</sequence>
<accession>A0A4C1YD79</accession>
<evidence type="ECO:0000313" key="1">
    <source>
        <dbReference type="EMBL" id="GBP72315.1"/>
    </source>
</evidence>
<reference evidence="1 2" key="1">
    <citation type="journal article" date="2019" name="Commun. Biol.">
        <title>The bagworm genome reveals a unique fibroin gene that provides high tensile strength.</title>
        <authorList>
            <person name="Kono N."/>
            <person name="Nakamura H."/>
            <person name="Ohtoshi R."/>
            <person name="Tomita M."/>
            <person name="Numata K."/>
            <person name="Arakawa K."/>
        </authorList>
    </citation>
    <scope>NUCLEOTIDE SEQUENCE [LARGE SCALE GENOMIC DNA]</scope>
</reference>
<dbReference type="EMBL" id="BGZK01001141">
    <property type="protein sequence ID" value="GBP72315.1"/>
    <property type="molecule type" value="Genomic_DNA"/>
</dbReference>
<comment type="caution">
    <text evidence="1">The sequence shown here is derived from an EMBL/GenBank/DDBJ whole genome shotgun (WGS) entry which is preliminary data.</text>
</comment>
<protein>
    <submittedName>
        <fullName evidence="1">Uncharacterized protein</fullName>
    </submittedName>
</protein>
<dbReference type="AlphaFoldDB" id="A0A4C1YD79"/>
<dbReference type="OrthoDB" id="411823at2759"/>
<gene>
    <name evidence="1" type="ORF">EVAR_90411_1</name>
</gene>
<proteinExistence type="predicted"/>
<name>A0A4C1YD79_EUMVA</name>